<feature type="signal peptide" evidence="1">
    <location>
        <begin position="1"/>
        <end position="25"/>
    </location>
</feature>
<keyword evidence="3" id="KW-1185">Reference proteome</keyword>
<comment type="caution">
    <text evidence="2">The sequence shown here is derived from an EMBL/GenBank/DDBJ whole genome shotgun (WGS) entry which is preliminary data.</text>
</comment>
<sequence length="65" mass="7571">MYRKPQFSKFCALFCGCFLIDSSACRRWHLETTNSVSTLRIFFSSDMMKIAGGRCGYYGRMRHIS</sequence>
<dbReference type="AlphaFoldDB" id="A0AAV1ZCP6"/>
<evidence type="ECO:0000256" key="1">
    <source>
        <dbReference type="SAM" id="SignalP"/>
    </source>
</evidence>
<evidence type="ECO:0000313" key="2">
    <source>
        <dbReference type="EMBL" id="CAL1269477.1"/>
    </source>
</evidence>
<protein>
    <recommendedName>
        <fullName evidence="4">Secreted protein</fullName>
    </recommendedName>
</protein>
<name>A0AAV1ZCP6_9ARAC</name>
<evidence type="ECO:0000313" key="3">
    <source>
        <dbReference type="Proteomes" id="UP001497382"/>
    </source>
</evidence>
<dbReference type="EMBL" id="CAXIEN010000041">
    <property type="protein sequence ID" value="CAL1269477.1"/>
    <property type="molecule type" value="Genomic_DNA"/>
</dbReference>
<feature type="chain" id="PRO_5043987804" description="Secreted protein" evidence="1">
    <location>
        <begin position="26"/>
        <end position="65"/>
    </location>
</feature>
<keyword evidence="1" id="KW-0732">Signal</keyword>
<evidence type="ECO:0008006" key="4">
    <source>
        <dbReference type="Google" id="ProtNLM"/>
    </source>
</evidence>
<accession>A0AAV1ZCP6</accession>
<reference evidence="2 3" key="1">
    <citation type="submission" date="2024-04" db="EMBL/GenBank/DDBJ databases">
        <authorList>
            <person name="Rising A."/>
            <person name="Reimegard J."/>
            <person name="Sonavane S."/>
            <person name="Akerstrom W."/>
            <person name="Nylinder S."/>
            <person name="Hedman E."/>
            <person name="Kallberg Y."/>
        </authorList>
    </citation>
    <scope>NUCLEOTIDE SEQUENCE [LARGE SCALE GENOMIC DNA]</scope>
</reference>
<feature type="non-terminal residue" evidence="2">
    <location>
        <position position="65"/>
    </location>
</feature>
<gene>
    <name evidence="2" type="ORF">LARSCL_LOCUS4753</name>
</gene>
<organism evidence="2 3">
    <name type="scientific">Larinioides sclopetarius</name>
    <dbReference type="NCBI Taxonomy" id="280406"/>
    <lineage>
        <taxon>Eukaryota</taxon>
        <taxon>Metazoa</taxon>
        <taxon>Ecdysozoa</taxon>
        <taxon>Arthropoda</taxon>
        <taxon>Chelicerata</taxon>
        <taxon>Arachnida</taxon>
        <taxon>Araneae</taxon>
        <taxon>Araneomorphae</taxon>
        <taxon>Entelegynae</taxon>
        <taxon>Araneoidea</taxon>
        <taxon>Araneidae</taxon>
        <taxon>Larinioides</taxon>
    </lineage>
</organism>
<proteinExistence type="predicted"/>
<dbReference type="Proteomes" id="UP001497382">
    <property type="component" value="Unassembled WGS sequence"/>
</dbReference>